<sequence>LSYSIPPRTVLTGLIGAITGFKKEEYLKHFTKNQAFIATRLLKPIKKVRISENLIDIQKGIKMGRIKSRTPTRFEFIKDAGYRVYFFHTNKKLYEKIKSLIAAHKSVYTPYLGITEHIANFKIVGEVCVKQIFPNDFEEIHSAISENMIEKVDSFVNPKYQRHPVYHFILNQWIFIN</sequence>
<dbReference type="AlphaFoldDB" id="X1JH86"/>
<protein>
    <recommendedName>
        <fullName evidence="2">Type I-B CRISPR-associated protein Cas5</fullName>
    </recommendedName>
</protein>
<dbReference type="InterPro" id="IPR021124">
    <property type="entry name" value="CRISPR-assoc_prot_Cas5"/>
</dbReference>
<gene>
    <name evidence="1" type="ORF">S03H2_52820</name>
</gene>
<reference evidence="1" key="1">
    <citation type="journal article" date="2014" name="Front. Microbiol.">
        <title>High frequency of phylogenetically diverse reductive dehalogenase-homologous genes in deep subseafloor sedimentary metagenomes.</title>
        <authorList>
            <person name="Kawai M."/>
            <person name="Futagami T."/>
            <person name="Toyoda A."/>
            <person name="Takaki Y."/>
            <person name="Nishi S."/>
            <person name="Hori S."/>
            <person name="Arai W."/>
            <person name="Tsubouchi T."/>
            <person name="Morono Y."/>
            <person name="Uchiyama I."/>
            <person name="Ito T."/>
            <person name="Fujiyama A."/>
            <person name="Inagaki F."/>
            <person name="Takami H."/>
        </authorList>
    </citation>
    <scope>NUCLEOTIDE SEQUENCE</scope>
    <source>
        <strain evidence="1">Expedition CK06-06</strain>
    </source>
</reference>
<evidence type="ECO:0008006" key="2">
    <source>
        <dbReference type="Google" id="ProtNLM"/>
    </source>
</evidence>
<dbReference type="EMBL" id="BARU01033586">
    <property type="protein sequence ID" value="GAH69103.1"/>
    <property type="molecule type" value="Genomic_DNA"/>
</dbReference>
<dbReference type="Pfam" id="PF09704">
    <property type="entry name" value="Cas_Cas5d"/>
    <property type="match status" value="1"/>
</dbReference>
<dbReference type="GO" id="GO:0043571">
    <property type="term" value="P:maintenance of CRISPR repeat elements"/>
    <property type="evidence" value="ECO:0007669"/>
    <property type="project" value="InterPro"/>
</dbReference>
<comment type="caution">
    <text evidence="1">The sequence shown here is derived from an EMBL/GenBank/DDBJ whole genome shotgun (WGS) entry which is preliminary data.</text>
</comment>
<dbReference type="Gene3D" id="3.30.70.2660">
    <property type="match status" value="1"/>
</dbReference>
<name>X1JH86_9ZZZZ</name>
<proteinExistence type="predicted"/>
<organism evidence="1">
    <name type="scientific">marine sediment metagenome</name>
    <dbReference type="NCBI Taxonomy" id="412755"/>
    <lineage>
        <taxon>unclassified sequences</taxon>
        <taxon>metagenomes</taxon>
        <taxon>ecological metagenomes</taxon>
    </lineage>
</organism>
<feature type="non-terminal residue" evidence="1">
    <location>
        <position position="1"/>
    </location>
</feature>
<accession>X1JH86</accession>
<evidence type="ECO:0000313" key="1">
    <source>
        <dbReference type="EMBL" id="GAH69103.1"/>
    </source>
</evidence>